<comment type="caution">
    <text evidence="2">The sequence shown here is derived from an EMBL/GenBank/DDBJ whole genome shotgun (WGS) entry which is preliminary data.</text>
</comment>
<dbReference type="AlphaFoldDB" id="A0A4Z1KQ03"/>
<dbReference type="EMBL" id="PQXO01000294">
    <property type="protein sequence ID" value="TGO86532.1"/>
    <property type="molecule type" value="Genomic_DNA"/>
</dbReference>
<reference evidence="2 3" key="1">
    <citation type="submission" date="2017-12" db="EMBL/GenBank/DDBJ databases">
        <title>Comparative genomics of Botrytis spp.</title>
        <authorList>
            <person name="Valero-Jimenez C.A."/>
            <person name="Tapia P."/>
            <person name="Veloso J."/>
            <person name="Silva-Moreno E."/>
            <person name="Staats M."/>
            <person name="Valdes J.H."/>
            <person name="Van Kan J.A.L."/>
        </authorList>
    </citation>
    <scope>NUCLEOTIDE SEQUENCE [LARGE SCALE GENOMIC DNA]</scope>
    <source>
        <strain evidence="2 3">MUCL3349</strain>
    </source>
</reference>
<gene>
    <name evidence="2" type="ORF">BPOR_0295g00050</name>
</gene>
<dbReference type="STRING" id="87229.A0A4Z1KQ03"/>
<protein>
    <recommendedName>
        <fullName evidence="1">Ubiquitin-like domain-containing protein</fullName>
    </recommendedName>
</protein>
<accession>A0A4Z1KQ03</accession>
<evidence type="ECO:0000313" key="2">
    <source>
        <dbReference type="EMBL" id="TGO86532.1"/>
    </source>
</evidence>
<dbReference type="Pfam" id="PF22893">
    <property type="entry name" value="ULD_2"/>
    <property type="match status" value="1"/>
</dbReference>
<sequence length="223" mass="24618">MSVTTIQDSLLDQSLLASSNQSMLTPLSGVINGEVVLPSDLISLTSTQQMLRMASEIRGMLPAVDTRFTYCQAPVKVEDALGRFFPVPSEYSFDDLRAIIHSRFKEGPGKYQVLSGNYEILNGKNRKQVMSAGYCERRGFLPGSTLTMAIILDDVLKQGDDFYPMPRCGSRASSPVIGGGRTSSFTSSSTAVCERQRLSREMKTSADSIRTHHYRRWPIAGHP</sequence>
<evidence type="ECO:0000313" key="3">
    <source>
        <dbReference type="Proteomes" id="UP000297280"/>
    </source>
</evidence>
<evidence type="ECO:0000259" key="1">
    <source>
        <dbReference type="Pfam" id="PF22893"/>
    </source>
</evidence>
<feature type="domain" description="Ubiquitin-like" evidence="1">
    <location>
        <begin position="72"/>
        <end position="153"/>
    </location>
</feature>
<dbReference type="Proteomes" id="UP000297280">
    <property type="component" value="Unassembled WGS sequence"/>
</dbReference>
<dbReference type="InterPro" id="IPR054464">
    <property type="entry name" value="ULD_fung"/>
</dbReference>
<organism evidence="2 3">
    <name type="scientific">Botrytis porri</name>
    <dbReference type="NCBI Taxonomy" id="87229"/>
    <lineage>
        <taxon>Eukaryota</taxon>
        <taxon>Fungi</taxon>
        <taxon>Dikarya</taxon>
        <taxon>Ascomycota</taxon>
        <taxon>Pezizomycotina</taxon>
        <taxon>Leotiomycetes</taxon>
        <taxon>Helotiales</taxon>
        <taxon>Sclerotiniaceae</taxon>
        <taxon>Botrytis</taxon>
    </lineage>
</organism>
<proteinExistence type="predicted"/>
<keyword evidence="3" id="KW-1185">Reference proteome</keyword>
<name>A0A4Z1KQ03_9HELO</name>